<evidence type="ECO:0000313" key="4">
    <source>
        <dbReference type="RefSeq" id="XP_026748503.2"/>
    </source>
</evidence>
<keyword evidence="3" id="KW-1185">Reference proteome</keyword>
<keyword evidence="2" id="KW-0812">Transmembrane</keyword>
<accession>A0A6J1W733</accession>
<keyword evidence="2" id="KW-0472">Membrane</keyword>
<dbReference type="Proteomes" id="UP001652740">
    <property type="component" value="Unplaced"/>
</dbReference>
<dbReference type="AlphaFoldDB" id="A0A6J1W733"/>
<evidence type="ECO:0000313" key="3">
    <source>
        <dbReference type="Proteomes" id="UP001652740"/>
    </source>
</evidence>
<dbReference type="RefSeq" id="XP_026748503.2">
    <property type="nucleotide sequence ID" value="XM_026892702.3"/>
</dbReference>
<feature type="transmembrane region" description="Helical" evidence="2">
    <location>
        <begin position="53"/>
        <end position="72"/>
    </location>
</feature>
<sequence length="196" mass="21818">MNNSFIICCTVWYIIEHSKVTRTTVIIVLMTRNMAPLTDGVDSSTSEGPKFTVIYVSVLLTLLLMSFIIMCIKLSHFGQKTRTQQQRRMYGSSQRRRPTDPAEPTIFVSPANLPPPPKYEALAPPSYEEAVGVNYQEFQRTQVQPITFPLTHAATQAATEATNNSSDVNNDEQTVSQATLATITTVDERRTSVAQS</sequence>
<keyword evidence="2" id="KW-1133">Transmembrane helix</keyword>
<gene>
    <name evidence="4" type="primary">LOC113509379</name>
</gene>
<feature type="region of interest" description="Disordered" evidence="1">
    <location>
        <begin position="83"/>
        <end position="115"/>
    </location>
</feature>
<feature type="compositionally biased region" description="Polar residues" evidence="1">
    <location>
        <begin position="83"/>
        <end position="93"/>
    </location>
</feature>
<name>A0A6J1W733_GALME</name>
<reference evidence="4" key="1">
    <citation type="submission" date="2025-08" db="UniProtKB">
        <authorList>
            <consortium name="RefSeq"/>
        </authorList>
    </citation>
    <scope>IDENTIFICATION</scope>
    <source>
        <tissue evidence="4">Whole larvae</tissue>
    </source>
</reference>
<dbReference type="GeneID" id="113509379"/>
<evidence type="ECO:0000256" key="2">
    <source>
        <dbReference type="SAM" id="Phobius"/>
    </source>
</evidence>
<proteinExistence type="predicted"/>
<evidence type="ECO:0000256" key="1">
    <source>
        <dbReference type="SAM" id="MobiDB-lite"/>
    </source>
</evidence>
<organism evidence="3 4">
    <name type="scientific">Galleria mellonella</name>
    <name type="common">Greater wax moth</name>
    <dbReference type="NCBI Taxonomy" id="7137"/>
    <lineage>
        <taxon>Eukaryota</taxon>
        <taxon>Metazoa</taxon>
        <taxon>Ecdysozoa</taxon>
        <taxon>Arthropoda</taxon>
        <taxon>Hexapoda</taxon>
        <taxon>Insecta</taxon>
        <taxon>Pterygota</taxon>
        <taxon>Neoptera</taxon>
        <taxon>Endopterygota</taxon>
        <taxon>Lepidoptera</taxon>
        <taxon>Glossata</taxon>
        <taxon>Ditrysia</taxon>
        <taxon>Pyraloidea</taxon>
        <taxon>Pyralidae</taxon>
        <taxon>Galleriinae</taxon>
        <taxon>Galleria</taxon>
    </lineage>
</organism>
<protein>
    <submittedName>
        <fullName evidence="4">Uncharacterized protein LOC113509379 isoform X1</fullName>
    </submittedName>
</protein>